<dbReference type="RefSeq" id="WP_091099719.1">
    <property type="nucleotide sequence ID" value="NZ_FNXE01000027.1"/>
</dbReference>
<dbReference type="EMBL" id="FNXE01000027">
    <property type="protein sequence ID" value="SEH88588.1"/>
    <property type="molecule type" value="Genomic_DNA"/>
</dbReference>
<name>A0A1H6LSY4_9FLAO</name>
<dbReference type="STRING" id="1159016.SAMN02927937_01940"/>
<dbReference type="Pfam" id="PF19654">
    <property type="entry name" value="DUF6157"/>
    <property type="match status" value="1"/>
</dbReference>
<sequence length="137" mass="15724">MKTHTTNYFSTLITVAEDCKAERGTIPPEKNKLTIANYQFDLLAKQPFQYTSDEILFTVFSIRNDISASETATEKRKFFSKGQPCLRTSPLAKNYGWGIYFNEEGKIKLMDSASDEYQKLLKDENIKKVSAMKSKRT</sequence>
<keyword evidence="2" id="KW-1185">Reference proteome</keyword>
<dbReference type="OrthoDB" id="2361182at2"/>
<accession>A0A1H6LSY4</accession>
<dbReference type="AlphaFoldDB" id="A0A1H6LSY4"/>
<proteinExistence type="predicted"/>
<dbReference type="InterPro" id="IPR046155">
    <property type="entry name" value="DUF6157"/>
</dbReference>
<gene>
    <name evidence="1" type="ORF">SAMN02927937_01940</name>
</gene>
<reference evidence="1 2" key="1">
    <citation type="submission" date="2016-10" db="EMBL/GenBank/DDBJ databases">
        <authorList>
            <person name="de Groot N.N."/>
        </authorList>
    </citation>
    <scope>NUCLEOTIDE SEQUENCE [LARGE SCALE GENOMIC DNA]</scope>
    <source>
        <strain evidence="1 2">CGMCC 1.10825</strain>
    </source>
</reference>
<organism evidence="1 2">
    <name type="scientific">Paenimyroides marinum</name>
    <dbReference type="NCBI Taxonomy" id="1159016"/>
    <lineage>
        <taxon>Bacteria</taxon>
        <taxon>Pseudomonadati</taxon>
        <taxon>Bacteroidota</taxon>
        <taxon>Flavobacteriia</taxon>
        <taxon>Flavobacteriales</taxon>
        <taxon>Flavobacteriaceae</taxon>
        <taxon>Paenimyroides</taxon>
    </lineage>
</organism>
<evidence type="ECO:0000313" key="1">
    <source>
        <dbReference type="EMBL" id="SEH88588.1"/>
    </source>
</evidence>
<protein>
    <submittedName>
        <fullName evidence="1">Uncharacterized protein</fullName>
    </submittedName>
</protein>
<evidence type="ECO:0000313" key="2">
    <source>
        <dbReference type="Proteomes" id="UP000199634"/>
    </source>
</evidence>
<dbReference type="Proteomes" id="UP000199634">
    <property type="component" value="Unassembled WGS sequence"/>
</dbReference>